<dbReference type="EMBL" id="GBRH01212140">
    <property type="protein sequence ID" value="JAD85755.1"/>
    <property type="molecule type" value="Transcribed_RNA"/>
</dbReference>
<protein>
    <submittedName>
        <fullName evidence="1">Uncharacterized protein</fullName>
    </submittedName>
</protein>
<reference evidence="1" key="1">
    <citation type="submission" date="2014-09" db="EMBL/GenBank/DDBJ databases">
        <authorList>
            <person name="Magalhaes I.L.F."/>
            <person name="Oliveira U."/>
            <person name="Santos F.R."/>
            <person name="Vidigal T.H.D.A."/>
            <person name="Brescovit A.D."/>
            <person name="Santos A.J."/>
        </authorList>
    </citation>
    <scope>NUCLEOTIDE SEQUENCE</scope>
    <source>
        <tissue evidence="1">Shoot tissue taken approximately 20 cm above the soil surface</tissue>
    </source>
</reference>
<reference evidence="1" key="2">
    <citation type="journal article" date="2015" name="Data Brief">
        <title>Shoot transcriptome of the giant reed, Arundo donax.</title>
        <authorList>
            <person name="Barrero R.A."/>
            <person name="Guerrero F.D."/>
            <person name="Moolhuijzen P."/>
            <person name="Goolsby J.A."/>
            <person name="Tidwell J."/>
            <person name="Bellgard S.E."/>
            <person name="Bellgard M.I."/>
        </authorList>
    </citation>
    <scope>NUCLEOTIDE SEQUENCE</scope>
    <source>
        <tissue evidence="1">Shoot tissue taken approximately 20 cm above the soil surface</tissue>
    </source>
</reference>
<name>A0A0A9DJC6_ARUDO</name>
<dbReference type="AlphaFoldDB" id="A0A0A9DJC6"/>
<organism evidence="1">
    <name type="scientific">Arundo donax</name>
    <name type="common">Giant reed</name>
    <name type="synonym">Donax arundinaceus</name>
    <dbReference type="NCBI Taxonomy" id="35708"/>
    <lineage>
        <taxon>Eukaryota</taxon>
        <taxon>Viridiplantae</taxon>
        <taxon>Streptophyta</taxon>
        <taxon>Embryophyta</taxon>
        <taxon>Tracheophyta</taxon>
        <taxon>Spermatophyta</taxon>
        <taxon>Magnoliopsida</taxon>
        <taxon>Liliopsida</taxon>
        <taxon>Poales</taxon>
        <taxon>Poaceae</taxon>
        <taxon>PACMAD clade</taxon>
        <taxon>Arundinoideae</taxon>
        <taxon>Arundineae</taxon>
        <taxon>Arundo</taxon>
    </lineage>
</organism>
<accession>A0A0A9DJC6</accession>
<sequence length="60" mass="6860">MCPWGTNDFPMTNSTHIEVHHIICFVLHLQGFLNFLMESLTSFSSCSNNVGRFVKRSDVI</sequence>
<evidence type="ECO:0000313" key="1">
    <source>
        <dbReference type="EMBL" id="JAD85755.1"/>
    </source>
</evidence>
<proteinExistence type="predicted"/>